<proteinExistence type="predicted"/>
<evidence type="ECO:0000256" key="1">
    <source>
        <dbReference type="SAM" id="MobiDB-lite"/>
    </source>
</evidence>
<feature type="region of interest" description="Disordered" evidence="1">
    <location>
        <begin position="199"/>
        <end position="218"/>
    </location>
</feature>
<comment type="caution">
    <text evidence="2">The sequence shown here is derived from an EMBL/GenBank/DDBJ whole genome shotgun (WGS) entry which is preliminary data.</text>
</comment>
<dbReference type="EMBL" id="JBBWUH010000007">
    <property type="protein sequence ID" value="KAK8161747.1"/>
    <property type="molecule type" value="Genomic_DNA"/>
</dbReference>
<feature type="compositionally biased region" description="Basic and acidic residues" evidence="1">
    <location>
        <begin position="202"/>
        <end position="218"/>
    </location>
</feature>
<protein>
    <submittedName>
        <fullName evidence="2">Uncharacterized protein</fullName>
    </submittedName>
</protein>
<evidence type="ECO:0000313" key="3">
    <source>
        <dbReference type="Proteomes" id="UP001456524"/>
    </source>
</evidence>
<dbReference type="Proteomes" id="UP001456524">
    <property type="component" value="Unassembled WGS sequence"/>
</dbReference>
<reference evidence="2 3" key="1">
    <citation type="journal article" date="2022" name="G3 (Bethesda)">
        <title>Enemy or ally: a genomic approach to elucidate the lifestyle of Phyllosticta citrichinaensis.</title>
        <authorList>
            <person name="Buijs V.A."/>
            <person name="Groenewald J.Z."/>
            <person name="Haridas S."/>
            <person name="LaButti K.M."/>
            <person name="Lipzen A."/>
            <person name="Martin F.M."/>
            <person name="Barry K."/>
            <person name="Grigoriev I.V."/>
            <person name="Crous P.W."/>
            <person name="Seidl M.F."/>
        </authorList>
    </citation>
    <scope>NUCLEOTIDE SEQUENCE [LARGE SCALE GENOMIC DNA]</scope>
    <source>
        <strain evidence="2 3">CBS 129764</strain>
    </source>
</reference>
<organism evidence="2 3">
    <name type="scientific">Phyllosticta citrichinensis</name>
    <dbReference type="NCBI Taxonomy" id="1130410"/>
    <lineage>
        <taxon>Eukaryota</taxon>
        <taxon>Fungi</taxon>
        <taxon>Dikarya</taxon>
        <taxon>Ascomycota</taxon>
        <taxon>Pezizomycotina</taxon>
        <taxon>Dothideomycetes</taxon>
        <taxon>Dothideomycetes incertae sedis</taxon>
        <taxon>Botryosphaeriales</taxon>
        <taxon>Phyllostictaceae</taxon>
        <taxon>Phyllosticta</taxon>
    </lineage>
</organism>
<keyword evidence="3" id="KW-1185">Reference proteome</keyword>
<evidence type="ECO:0000313" key="2">
    <source>
        <dbReference type="EMBL" id="KAK8161747.1"/>
    </source>
</evidence>
<gene>
    <name evidence="2" type="ORF">IWX90DRAFT_438591</name>
</gene>
<name>A0ABR1XNK0_9PEZI</name>
<sequence>MHSYLVQVCSRHAHAKTMQPRSRSPFSVLPWWWWWCCCRCCSVRYGMQFMPCLKEASESIWWWVGSREWCHVSTPHACAHTPACLPCLPVDWLAAHCEVEGGWVGCVPVGGCSAGHSQMVERHWRQPRDQRSRSHDAHTPLPARIAMPCHAMPCHAMRYDTPRKLMSVLRKGKESTTARQQQQLETGLLSGGLRGWTTSRDGYAHAKYRQDRQSARGD</sequence>
<accession>A0ABR1XNK0</accession>